<evidence type="ECO:0000256" key="3">
    <source>
        <dbReference type="ARBA" id="ARBA00022448"/>
    </source>
</evidence>
<dbReference type="InterPro" id="IPR037066">
    <property type="entry name" value="Plug_dom_sf"/>
</dbReference>
<protein>
    <submittedName>
        <fullName evidence="14">Hemoglobin/transferrin/lactoferrin receptor protein</fullName>
    </submittedName>
</protein>
<sequence length="675" mass="72279">MLMTRLLPLAGVSTLALLGTGWAQTAAPIVLNTITLVADGAENIESTGGAVVTAEDVEILQPADVSELFARESAVTASGGAGPSKRIHVFGIEQSKLAVTVDGVPQGPQSWHHTGSNVIDPAFIRRVEVEAGAAAADAGFAAAAGAVRYETLGARDLLEDGRSTGGRAALSWGSNGRGVSASLAGYGAQGGFDWFAMIHGQDGDDYEAGNGLTMDGTSPAAQGALVKLGFEAEGGRIELAYERSQDDADRVIKMNMDLYSTDPARAVDRNTYPLDIDNETLSLTYTATNPTDLWDPEAKLYLGSTEYWRPNYSLGDLAGGDGRINGDMVLDRDQFGGVIQNRFTVAQGSITTGIDFSDSDYAIDNYGDHSTAQPRIRNFSTLQIGAFAQGRFEFANGFDLSTGMRLDRHRLTDWNSQRFTDTGASANATLSYRVNDMFEVFAGASRTWLGFDVGEYGLLHARDAAFATDPDYQPATAENYKLGLNASGLNWRGGITFFDTRLDGLAEYDTQAGLLTNADEGRSKGVTLNASYDWNTGRIGATYTKADVTMDGDVVLPGGGSFMPVGDLATLYVDQELPQYNLMVGATVEWAGTLSDDEMTQAGFADHDSYTVVNAYAEWTPAQMEGTKLRLGVDNLFDETYYERSSYVQRVRGSSLIEPAYAPGRTVTLGLSKSF</sequence>
<dbReference type="STRING" id="591205.SAMN05421538_102159"/>
<evidence type="ECO:0000256" key="11">
    <source>
        <dbReference type="SAM" id="SignalP"/>
    </source>
</evidence>
<proteinExistence type="inferred from homology"/>
<evidence type="ECO:0000256" key="1">
    <source>
        <dbReference type="ARBA" id="ARBA00004571"/>
    </source>
</evidence>
<gene>
    <name evidence="14" type="ORF">SAMN05421538_102159</name>
</gene>
<reference evidence="14 15" key="1">
    <citation type="submission" date="2016-10" db="EMBL/GenBank/DDBJ databases">
        <authorList>
            <person name="de Groot N.N."/>
        </authorList>
    </citation>
    <scope>NUCLEOTIDE SEQUENCE [LARGE SCALE GENOMIC DNA]</scope>
    <source>
        <strain evidence="14 15">DSM 22220</strain>
    </source>
</reference>
<dbReference type="Gene3D" id="2.170.130.10">
    <property type="entry name" value="TonB-dependent receptor, plug domain"/>
    <property type="match status" value="1"/>
</dbReference>
<dbReference type="GO" id="GO:0015344">
    <property type="term" value="F:siderophore uptake transmembrane transporter activity"/>
    <property type="evidence" value="ECO:0007669"/>
    <property type="project" value="TreeGrafter"/>
</dbReference>
<evidence type="ECO:0000259" key="13">
    <source>
        <dbReference type="Pfam" id="PF07715"/>
    </source>
</evidence>
<dbReference type="PROSITE" id="PS52016">
    <property type="entry name" value="TONB_DEPENDENT_REC_3"/>
    <property type="match status" value="1"/>
</dbReference>
<evidence type="ECO:0000313" key="14">
    <source>
        <dbReference type="EMBL" id="SDD66308.1"/>
    </source>
</evidence>
<keyword evidence="15" id="KW-1185">Reference proteome</keyword>
<dbReference type="SUPFAM" id="SSF56935">
    <property type="entry name" value="Porins"/>
    <property type="match status" value="1"/>
</dbReference>
<dbReference type="InterPro" id="IPR012910">
    <property type="entry name" value="Plug_dom"/>
</dbReference>
<feature type="domain" description="TonB-dependent receptor plug" evidence="13">
    <location>
        <begin position="51"/>
        <end position="146"/>
    </location>
</feature>
<dbReference type="InterPro" id="IPR036942">
    <property type="entry name" value="Beta-barrel_TonB_sf"/>
</dbReference>
<evidence type="ECO:0000256" key="9">
    <source>
        <dbReference type="PROSITE-ProRule" id="PRU01360"/>
    </source>
</evidence>
<dbReference type="Gene3D" id="2.40.170.20">
    <property type="entry name" value="TonB-dependent receptor, beta-barrel domain"/>
    <property type="match status" value="1"/>
</dbReference>
<dbReference type="InterPro" id="IPR000531">
    <property type="entry name" value="Beta-barrel_TonB"/>
</dbReference>
<evidence type="ECO:0000256" key="6">
    <source>
        <dbReference type="ARBA" id="ARBA00023077"/>
    </source>
</evidence>
<dbReference type="GO" id="GO:0044718">
    <property type="term" value="P:siderophore transmembrane transport"/>
    <property type="evidence" value="ECO:0007669"/>
    <property type="project" value="TreeGrafter"/>
</dbReference>
<keyword evidence="6 10" id="KW-0798">TonB box</keyword>
<dbReference type="AlphaFoldDB" id="A0A1G6WKF4"/>
<evidence type="ECO:0000256" key="8">
    <source>
        <dbReference type="ARBA" id="ARBA00023237"/>
    </source>
</evidence>
<dbReference type="PANTHER" id="PTHR30069">
    <property type="entry name" value="TONB-DEPENDENT OUTER MEMBRANE RECEPTOR"/>
    <property type="match status" value="1"/>
</dbReference>
<evidence type="ECO:0000256" key="4">
    <source>
        <dbReference type="ARBA" id="ARBA00022452"/>
    </source>
</evidence>
<dbReference type="GO" id="GO:0009279">
    <property type="term" value="C:cell outer membrane"/>
    <property type="evidence" value="ECO:0007669"/>
    <property type="project" value="UniProtKB-SubCell"/>
</dbReference>
<feature type="chain" id="PRO_5011792434" evidence="11">
    <location>
        <begin position="26"/>
        <end position="675"/>
    </location>
</feature>
<evidence type="ECO:0000259" key="12">
    <source>
        <dbReference type="Pfam" id="PF00593"/>
    </source>
</evidence>
<dbReference type="OrthoDB" id="9760494at2"/>
<keyword evidence="8 9" id="KW-0998">Cell outer membrane</keyword>
<name>A0A1G6WKF4_9RHOB</name>
<evidence type="ECO:0000256" key="2">
    <source>
        <dbReference type="ARBA" id="ARBA00009810"/>
    </source>
</evidence>
<feature type="signal peptide" evidence="11">
    <location>
        <begin position="1"/>
        <end position="25"/>
    </location>
</feature>
<dbReference type="Pfam" id="PF07715">
    <property type="entry name" value="Plug"/>
    <property type="match status" value="1"/>
</dbReference>
<keyword evidence="11" id="KW-0732">Signal</keyword>
<evidence type="ECO:0000256" key="10">
    <source>
        <dbReference type="RuleBase" id="RU003357"/>
    </source>
</evidence>
<accession>A0A1G6WKF4</accession>
<keyword evidence="14" id="KW-0675">Receptor</keyword>
<evidence type="ECO:0000256" key="5">
    <source>
        <dbReference type="ARBA" id="ARBA00022692"/>
    </source>
</evidence>
<keyword evidence="3 9" id="KW-0813">Transport</keyword>
<keyword evidence="4 9" id="KW-1134">Transmembrane beta strand</keyword>
<dbReference type="Pfam" id="PF00593">
    <property type="entry name" value="TonB_dep_Rec_b-barrel"/>
    <property type="match status" value="1"/>
</dbReference>
<evidence type="ECO:0000256" key="7">
    <source>
        <dbReference type="ARBA" id="ARBA00023136"/>
    </source>
</evidence>
<dbReference type="Proteomes" id="UP000199344">
    <property type="component" value="Unassembled WGS sequence"/>
</dbReference>
<comment type="similarity">
    <text evidence="2 9 10">Belongs to the TonB-dependent receptor family.</text>
</comment>
<keyword evidence="7 9" id="KW-0472">Membrane</keyword>
<organism evidence="14 15">
    <name type="scientific">Paracoccus isoporae</name>
    <dbReference type="NCBI Taxonomy" id="591205"/>
    <lineage>
        <taxon>Bacteria</taxon>
        <taxon>Pseudomonadati</taxon>
        <taxon>Pseudomonadota</taxon>
        <taxon>Alphaproteobacteria</taxon>
        <taxon>Rhodobacterales</taxon>
        <taxon>Paracoccaceae</taxon>
        <taxon>Paracoccus</taxon>
    </lineage>
</organism>
<dbReference type="EMBL" id="FNAH01000002">
    <property type="protein sequence ID" value="SDD66308.1"/>
    <property type="molecule type" value="Genomic_DNA"/>
</dbReference>
<feature type="domain" description="TonB-dependent receptor-like beta-barrel" evidence="12">
    <location>
        <begin position="240"/>
        <end position="636"/>
    </location>
</feature>
<evidence type="ECO:0000313" key="15">
    <source>
        <dbReference type="Proteomes" id="UP000199344"/>
    </source>
</evidence>
<keyword evidence="5 9" id="KW-0812">Transmembrane</keyword>
<dbReference type="InterPro" id="IPR039426">
    <property type="entry name" value="TonB-dep_rcpt-like"/>
</dbReference>
<comment type="subcellular location">
    <subcellularLocation>
        <location evidence="1 9">Cell outer membrane</location>
        <topology evidence="1 9">Multi-pass membrane protein</topology>
    </subcellularLocation>
</comment>
<dbReference type="PANTHER" id="PTHR30069:SF41">
    <property type="entry name" value="HEME_HEMOPEXIN UTILIZATION PROTEIN C"/>
    <property type="match status" value="1"/>
</dbReference>